<dbReference type="EC" id="3.2.2.6" evidence="1"/>
<evidence type="ECO:0000256" key="1">
    <source>
        <dbReference type="ARBA" id="ARBA00011982"/>
    </source>
</evidence>
<evidence type="ECO:0000256" key="3">
    <source>
        <dbReference type="ARBA" id="ARBA00023027"/>
    </source>
</evidence>
<gene>
    <name evidence="6" type="ORF">TSUD_266340</name>
</gene>
<organism evidence="6 7">
    <name type="scientific">Trifolium subterraneum</name>
    <name type="common">Subterranean clover</name>
    <dbReference type="NCBI Taxonomy" id="3900"/>
    <lineage>
        <taxon>Eukaryota</taxon>
        <taxon>Viridiplantae</taxon>
        <taxon>Streptophyta</taxon>
        <taxon>Embryophyta</taxon>
        <taxon>Tracheophyta</taxon>
        <taxon>Spermatophyta</taxon>
        <taxon>Magnoliopsida</taxon>
        <taxon>eudicotyledons</taxon>
        <taxon>Gunneridae</taxon>
        <taxon>Pentapetalae</taxon>
        <taxon>rosids</taxon>
        <taxon>fabids</taxon>
        <taxon>Fabales</taxon>
        <taxon>Fabaceae</taxon>
        <taxon>Papilionoideae</taxon>
        <taxon>50 kb inversion clade</taxon>
        <taxon>NPAAA clade</taxon>
        <taxon>Hologalegina</taxon>
        <taxon>IRL clade</taxon>
        <taxon>Trifolieae</taxon>
        <taxon>Trifolium</taxon>
    </lineage>
</organism>
<dbReference type="PANTHER" id="PTHR32009">
    <property type="entry name" value="TMV RESISTANCE PROTEIN N-LIKE"/>
    <property type="match status" value="1"/>
</dbReference>
<dbReference type="AlphaFoldDB" id="A0A2Z6NRU4"/>
<sequence length="154" mass="17914">MSYGHYDVYLTYNGKHACKSFALDLDSALRQAGLNVYLNHDNLMARGDYTVTDTNFSEIEGSRTCIIIFSINFDASTGFLQELEKILERRKTRGLTVVPVFYDVDRSELRHQEGVFARKSWFSEDKAMRYRAALIEVANIMPGFRVWDSMWDFR</sequence>
<proteinExistence type="predicted"/>
<dbReference type="InterPro" id="IPR035897">
    <property type="entry name" value="Toll_tir_struct_dom_sf"/>
</dbReference>
<feature type="domain" description="TIR" evidence="5">
    <location>
        <begin position="4"/>
        <end position="154"/>
    </location>
</feature>
<keyword evidence="7" id="KW-1185">Reference proteome</keyword>
<name>A0A2Z6NRU4_TRISU</name>
<evidence type="ECO:0000256" key="4">
    <source>
        <dbReference type="ARBA" id="ARBA00047304"/>
    </source>
</evidence>
<dbReference type="Pfam" id="PF01582">
    <property type="entry name" value="TIR"/>
    <property type="match status" value="1"/>
</dbReference>
<comment type="catalytic activity">
    <reaction evidence="4">
        <text>NAD(+) + H2O = ADP-D-ribose + nicotinamide + H(+)</text>
        <dbReference type="Rhea" id="RHEA:16301"/>
        <dbReference type="ChEBI" id="CHEBI:15377"/>
        <dbReference type="ChEBI" id="CHEBI:15378"/>
        <dbReference type="ChEBI" id="CHEBI:17154"/>
        <dbReference type="ChEBI" id="CHEBI:57540"/>
        <dbReference type="ChEBI" id="CHEBI:57967"/>
        <dbReference type="EC" id="3.2.2.6"/>
    </reaction>
    <physiologicalReaction direction="left-to-right" evidence="4">
        <dbReference type="Rhea" id="RHEA:16302"/>
    </physiologicalReaction>
</comment>
<dbReference type="InterPro" id="IPR000157">
    <property type="entry name" value="TIR_dom"/>
</dbReference>
<dbReference type="PANTHER" id="PTHR32009:SF39">
    <property type="entry name" value="TIR DOMAIN-CONTAINING PROTEIN"/>
    <property type="match status" value="1"/>
</dbReference>
<dbReference type="GO" id="GO:0061809">
    <property type="term" value="F:NAD+ nucleosidase activity, cyclic ADP-ribose generating"/>
    <property type="evidence" value="ECO:0007669"/>
    <property type="project" value="UniProtKB-EC"/>
</dbReference>
<dbReference type="Gene3D" id="3.40.50.10140">
    <property type="entry name" value="Toll/interleukin-1 receptor homology (TIR) domain"/>
    <property type="match status" value="1"/>
</dbReference>
<evidence type="ECO:0000313" key="6">
    <source>
        <dbReference type="EMBL" id="GAU38595.1"/>
    </source>
</evidence>
<keyword evidence="3" id="KW-0520">NAD</keyword>
<dbReference type="OrthoDB" id="1431171at2759"/>
<dbReference type="SMART" id="SM00255">
    <property type="entry name" value="TIR"/>
    <property type="match status" value="1"/>
</dbReference>
<evidence type="ECO:0000259" key="5">
    <source>
        <dbReference type="PROSITE" id="PS50104"/>
    </source>
</evidence>
<protein>
    <recommendedName>
        <fullName evidence="1">ADP-ribosyl cyclase/cyclic ADP-ribose hydrolase</fullName>
        <ecNumber evidence="1">3.2.2.6</ecNumber>
    </recommendedName>
</protein>
<dbReference type="GO" id="GO:0007165">
    <property type="term" value="P:signal transduction"/>
    <property type="evidence" value="ECO:0007669"/>
    <property type="project" value="InterPro"/>
</dbReference>
<evidence type="ECO:0000313" key="7">
    <source>
        <dbReference type="Proteomes" id="UP000242715"/>
    </source>
</evidence>
<keyword evidence="2" id="KW-0378">Hydrolase</keyword>
<dbReference type="Proteomes" id="UP000242715">
    <property type="component" value="Unassembled WGS sequence"/>
</dbReference>
<dbReference type="SUPFAM" id="SSF52200">
    <property type="entry name" value="Toll/Interleukin receptor TIR domain"/>
    <property type="match status" value="1"/>
</dbReference>
<accession>A0A2Z6NRU4</accession>
<reference evidence="7" key="1">
    <citation type="journal article" date="2017" name="Front. Plant Sci.">
        <title>Climate Clever Clovers: New Paradigm to Reduce the Environmental Footprint of Ruminants by Breeding Low Methanogenic Forages Utilizing Haplotype Variation.</title>
        <authorList>
            <person name="Kaur P."/>
            <person name="Appels R."/>
            <person name="Bayer P.E."/>
            <person name="Keeble-Gagnere G."/>
            <person name="Wang J."/>
            <person name="Hirakawa H."/>
            <person name="Shirasawa K."/>
            <person name="Vercoe P."/>
            <person name="Stefanova K."/>
            <person name="Durmic Z."/>
            <person name="Nichols P."/>
            <person name="Revell C."/>
            <person name="Isobe S.N."/>
            <person name="Edwards D."/>
            <person name="Erskine W."/>
        </authorList>
    </citation>
    <scope>NUCLEOTIDE SEQUENCE [LARGE SCALE GENOMIC DNA]</scope>
    <source>
        <strain evidence="7">cv. Daliak</strain>
    </source>
</reference>
<dbReference type="PROSITE" id="PS50104">
    <property type="entry name" value="TIR"/>
    <property type="match status" value="1"/>
</dbReference>
<dbReference type="EMBL" id="DF973723">
    <property type="protein sequence ID" value="GAU38595.1"/>
    <property type="molecule type" value="Genomic_DNA"/>
</dbReference>
<evidence type="ECO:0000256" key="2">
    <source>
        <dbReference type="ARBA" id="ARBA00022801"/>
    </source>
</evidence>